<keyword evidence="4 9" id="KW-0732">Signal</keyword>
<sequence>MLNLIIASVLIGAAFCGNAGDLVSVVVIYRHGDRTPIQPYPTDPYNNASYWPVGYGQLTNLGKMQHYLLGQWLRSRYDGFLSAHYSEKDFYIRSTDTDRTLMSAEANLAGLYPPKTDQVWDPAIPWQPIPIHTTPELEDNVLEMKKDCPKFNLLMEQLLETDYFVNISRQNRDLYAYVTKNTGEQVDDLQTLEYIYSTLSIEQFNNLTLPKWTQTVFPDKMKPWADLSFATLCYTQQMARLRAGPLFYQIAQHFTNATTNVTDTPKFLVFSGHDVTIANVLMTMGAFQYHSPPYASTILFELRRSSSDYYVNVFYRNSSQLQKITLKGCDFDCKLTDFVDILKPVLISRDEWDVECRLGWFTNFLLGVQFVVVLTALATFLVGSVVMLWLVKCCRKMSKGGVATYTQLPVDKIA</sequence>
<evidence type="ECO:0000256" key="8">
    <source>
        <dbReference type="SAM" id="Phobius"/>
    </source>
</evidence>
<feature type="chain" id="PRO_5035186260" description="acid phosphatase" evidence="9">
    <location>
        <begin position="20"/>
        <end position="414"/>
    </location>
</feature>
<comment type="similarity">
    <text evidence="2">Belongs to the histidine acid phosphatase family.</text>
</comment>
<evidence type="ECO:0000256" key="2">
    <source>
        <dbReference type="ARBA" id="ARBA00005375"/>
    </source>
</evidence>
<evidence type="ECO:0000256" key="9">
    <source>
        <dbReference type="SAM" id="SignalP"/>
    </source>
</evidence>
<evidence type="ECO:0000256" key="7">
    <source>
        <dbReference type="ARBA" id="ARBA00023180"/>
    </source>
</evidence>
<evidence type="ECO:0000256" key="1">
    <source>
        <dbReference type="ARBA" id="ARBA00000032"/>
    </source>
</evidence>
<organism evidence="10 11">
    <name type="scientific">Tenebrio molitor</name>
    <name type="common">Yellow mealworm beetle</name>
    <dbReference type="NCBI Taxonomy" id="7067"/>
    <lineage>
        <taxon>Eukaryota</taxon>
        <taxon>Metazoa</taxon>
        <taxon>Ecdysozoa</taxon>
        <taxon>Arthropoda</taxon>
        <taxon>Hexapoda</taxon>
        <taxon>Insecta</taxon>
        <taxon>Pterygota</taxon>
        <taxon>Neoptera</taxon>
        <taxon>Endopterygota</taxon>
        <taxon>Coleoptera</taxon>
        <taxon>Polyphaga</taxon>
        <taxon>Cucujiformia</taxon>
        <taxon>Tenebrionidae</taxon>
        <taxon>Tenebrio</taxon>
    </lineage>
</organism>
<feature type="transmembrane region" description="Helical" evidence="8">
    <location>
        <begin position="364"/>
        <end position="391"/>
    </location>
</feature>
<dbReference type="AlphaFoldDB" id="A0A8J6HH84"/>
<comment type="caution">
    <text evidence="10">The sequence shown here is derived from an EMBL/GenBank/DDBJ whole genome shotgun (WGS) entry which is preliminary data.</text>
</comment>
<evidence type="ECO:0000256" key="6">
    <source>
        <dbReference type="ARBA" id="ARBA00023157"/>
    </source>
</evidence>
<dbReference type="PANTHER" id="PTHR11567">
    <property type="entry name" value="ACID PHOSPHATASE-RELATED"/>
    <property type="match status" value="1"/>
</dbReference>
<keyword evidence="6" id="KW-1015">Disulfide bond</keyword>
<name>A0A8J6HH84_TENMO</name>
<dbReference type="GO" id="GO:0003993">
    <property type="term" value="F:acid phosphatase activity"/>
    <property type="evidence" value="ECO:0007669"/>
    <property type="project" value="UniProtKB-EC"/>
</dbReference>
<evidence type="ECO:0000313" key="11">
    <source>
        <dbReference type="Proteomes" id="UP000719412"/>
    </source>
</evidence>
<dbReference type="Gene3D" id="3.40.50.1240">
    <property type="entry name" value="Phosphoglycerate mutase-like"/>
    <property type="match status" value="1"/>
</dbReference>
<protein>
    <recommendedName>
        <fullName evidence="3">acid phosphatase</fullName>
        <ecNumber evidence="3">3.1.3.2</ecNumber>
    </recommendedName>
</protein>
<keyword evidence="7" id="KW-0325">Glycoprotein</keyword>
<dbReference type="InterPro" id="IPR033379">
    <property type="entry name" value="Acid_Pase_AS"/>
</dbReference>
<gene>
    <name evidence="10" type="ORF">GEV33_008474</name>
</gene>
<dbReference type="EMBL" id="JABDTM020024405">
    <property type="protein sequence ID" value="KAH0814317.1"/>
    <property type="molecule type" value="Genomic_DNA"/>
</dbReference>
<proteinExistence type="inferred from homology"/>
<dbReference type="InterPro" id="IPR050645">
    <property type="entry name" value="Histidine_acid_phosphatase"/>
</dbReference>
<dbReference type="Proteomes" id="UP000719412">
    <property type="component" value="Unassembled WGS sequence"/>
</dbReference>
<dbReference type="InterPro" id="IPR000560">
    <property type="entry name" value="His_Pase_clade-2"/>
</dbReference>
<dbReference type="InterPro" id="IPR029033">
    <property type="entry name" value="His_PPase_superfam"/>
</dbReference>
<keyword evidence="11" id="KW-1185">Reference proteome</keyword>
<keyword evidence="8" id="KW-0812">Transmembrane</keyword>
<keyword evidence="5" id="KW-0378">Hydrolase</keyword>
<keyword evidence="8" id="KW-1133">Transmembrane helix</keyword>
<evidence type="ECO:0000256" key="5">
    <source>
        <dbReference type="ARBA" id="ARBA00022801"/>
    </source>
</evidence>
<reference evidence="10" key="1">
    <citation type="journal article" date="2020" name="J Insects Food Feed">
        <title>The yellow mealworm (Tenebrio molitor) genome: a resource for the emerging insects as food and feed industry.</title>
        <authorList>
            <person name="Eriksson T."/>
            <person name="Andere A."/>
            <person name="Kelstrup H."/>
            <person name="Emery V."/>
            <person name="Picard C."/>
        </authorList>
    </citation>
    <scope>NUCLEOTIDE SEQUENCE</scope>
    <source>
        <strain evidence="10">Stoneville</strain>
        <tissue evidence="10">Whole head</tissue>
    </source>
</reference>
<feature type="signal peptide" evidence="9">
    <location>
        <begin position="1"/>
        <end position="19"/>
    </location>
</feature>
<dbReference type="PROSITE" id="PS00616">
    <property type="entry name" value="HIS_ACID_PHOSPHAT_1"/>
    <property type="match status" value="1"/>
</dbReference>
<dbReference type="Pfam" id="PF00328">
    <property type="entry name" value="His_Phos_2"/>
    <property type="match status" value="1"/>
</dbReference>
<accession>A0A8J6HH84</accession>
<reference evidence="10" key="2">
    <citation type="submission" date="2021-08" db="EMBL/GenBank/DDBJ databases">
        <authorList>
            <person name="Eriksson T."/>
        </authorList>
    </citation>
    <scope>NUCLEOTIDE SEQUENCE</scope>
    <source>
        <strain evidence="10">Stoneville</strain>
        <tissue evidence="10">Whole head</tissue>
    </source>
</reference>
<dbReference type="PANTHER" id="PTHR11567:SF211">
    <property type="entry name" value="PROSTATIC ACID PHOSPHATASE"/>
    <property type="match status" value="1"/>
</dbReference>
<keyword evidence="8" id="KW-0472">Membrane</keyword>
<comment type="catalytic activity">
    <reaction evidence="1">
        <text>a phosphate monoester + H2O = an alcohol + phosphate</text>
        <dbReference type="Rhea" id="RHEA:15017"/>
        <dbReference type="ChEBI" id="CHEBI:15377"/>
        <dbReference type="ChEBI" id="CHEBI:30879"/>
        <dbReference type="ChEBI" id="CHEBI:43474"/>
        <dbReference type="ChEBI" id="CHEBI:67140"/>
        <dbReference type="EC" id="3.1.3.2"/>
    </reaction>
</comment>
<evidence type="ECO:0000313" key="10">
    <source>
        <dbReference type="EMBL" id="KAH0814317.1"/>
    </source>
</evidence>
<evidence type="ECO:0000256" key="4">
    <source>
        <dbReference type="ARBA" id="ARBA00022729"/>
    </source>
</evidence>
<dbReference type="EC" id="3.1.3.2" evidence="3"/>
<dbReference type="CDD" id="cd07061">
    <property type="entry name" value="HP_HAP_like"/>
    <property type="match status" value="1"/>
</dbReference>
<dbReference type="SUPFAM" id="SSF53254">
    <property type="entry name" value="Phosphoglycerate mutase-like"/>
    <property type="match status" value="1"/>
</dbReference>
<evidence type="ECO:0000256" key="3">
    <source>
        <dbReference type="ARBA" id="ARBA00012646"/>
    </source>
</evidence>